<feature type="transmembrane region" description="Helical" evidence="1">
    <location>
        <begin position="21"/>
        <end position="47"/>
    </location>
</feature>
<reference evidence="3" key="2">
    <citation type="submission" date="2020-02" db="EMBL/GenBank/DDBJ databases">
        <authorList>
            <person name="Littmann E."/>
            <person name="Sorbara M."/>
        </authorList>
    </citation>
    <scope>NUCLEOTIDE SEQUENCE</scope>
    <source>
        <strain evidence="3">MSK.16.45</strain>
    </source>
</reference>
<dbReference type="GO" id="GO:0016747">
    <property type="term" value="F:acyltransferase activity, transferring groups other than amino-acyl groups"/>
    <property type="evidence" value="ECO:0007669"/>
    <property type="project" value="InterPro"/>
</dbReference>
<feature type="domain" description="Acyltransferase 3" evidence="2">
    <location>
        <begin position="14"/>
        <end position="85"/>
    </location>
</feature>
<keyword evidence="1" id="KW-0472">Membrane</keyword>
<dbReference type="AlphaFoldDB" id="A0AAX0BNX5"/>
<accession>A0AAX0BNX5</accession>
<feature type="transmembrane region" description="Helical" evidence="1">
    <location>
        <begin position="53"/>
        <end position="72"/>
    </location>
</feature>
<gene>
    <name evidence="3" type="ORF">G4312_06805</name>
</gene>
<proteinExistence type="predicted"/>
<sequence length="89" mass="10265">MYDIETELSSKQYNSIDLMKLIMALVVVAIHTEPLVRCENIVVLNLYKAISDVAVPFFFIASGFLVFDKVIFLPKNEQERMISNYAKKF</sequence>
<evidence type="ECO:0000259" key="2">
    <source>
        <dbReference type="Pfam" id="PF01757"/>
    </source>
</evidence>
<dbReference type="InterPro" id="IPR002656">
    <property type="entry name" value="Acyl_transf_3_dom"/>
</dbReference>
<dbReference type="EMBL" id="JAAIMP010000007">
    <property type="protein sequence ID" value="NSC77002.1"/>
    <property type="molecule type" value="Genomic_DNA"/>
</dbReference>
<keyword evidence="1" id="KW-1133">Transmembrane helix</keyword>
<keyword evidence="1" id="KW-0812">Transmembrane</keyword>
<evidence type="ECO:0000313" key="4">
    <source>
        <dbReference type="Proteomes" id="UP001193756"/>
    </source>
</evidence>
<dbReference type="Pfam" id="PF01757">
    <property type="entry name" value="Acyl_transf_3"/>
    <property type="match status" value="1"/>
</dbReference>
<dbReference type="Proteomes" id="UP001193756">
    <property type="component" value="Unassembled WGS sequence"/>
</dbReference>
<dbReference type="RefSeq" id="WP_173844217.1">
    <property type="nucleotide sequence ID" value="NZ_JAAIMP010000007.1"/>
</dbReference>
<protein>
    <recommendedName>
        <fullName evidence="2">Acyltransferase 3 domain-containing protein</fullName>
    </recommendedName>
</protein>
<evidence type="ECO:0000256" key="1">
    <source>
        <dbReference type="SAM" id="Phobius"/>
    </source>
</evidence>
<comment type="caution">
    <text evidence="3">The sequence shown here is derived from an EMBL/GenBank/DDBJ whole genome shotgun (WGS) entry which is preliminary data.</text>
</comment>
<reference evidence="3" key="1">
    <citation type="journal article" date="2020" name="Cell Host Microbe">
        <title>Functional and Genomic Variation between Human-Derived Isolates of Lachnospiraceae Reveals Inter- and Intra-Species Diversity.</title>
        <authorList>
            <person name="Sorbara M.T."/>
            <person name="Littmann E.R."/>
            <person name="Fontana E."/>
            <person name="Moody T.U."/>
            <person name="Kohout C.E."/>
            <person name="Gjonbalaj M."/>
            <person name="Eaton V."/>
            <person name="Seok R."/>
            <person name="Leiner I.M."/>
            <person name="Pamer E.G."/>
        </authorList>
    </citation>
    <scope>NUCLEOTIDE SEQUENCE</scope>
    <source>
        <strain evidence="3">MSK.16.45</strain>
    </source>
</reference>
<organism evidence="3 4">
    <name type="scientific">Agathobacter rectalis</name>
    <dbReference type="NCBI Taxonomy" id="39491"/>
    <lineage>
        <taxon>Bacteria</taxon>
        <taxon>Bacillati</taxon>
        <taxon>Bacillota</taxon>
        <taxon>Clostridia</taxon>
        <taxon>Lachnospirales</taxon>
        <taxon>Lachnospiraceae</taxon>
        <taxon>Agathobacter</taxon>
    </lineage>
</organism>
<name>A0AAX0BNX5_9FIRM</name>
<evidence type="ECO:0000313" key="3">
    <source>
        <dbReference type="EMBL" id="NSC77002.1"/>
    </source>
</evidence>